<dbReference type="AlphaFoldDB" id="A0AA38ZBL3"/>
<dbReference type="SUPFAM" id="SSF52540">
    <property type="entry name" value="P-loop containing nucleoside triphosphate hydrolases"/>
    <property type="match status" value="1"/>
</dbReference>
<reference evidence="4 5" key="1">
    <citation type="journal article" date="2023" name="BMC Biotechnol.">
        <title>Vitis rotundifolia cv Carlos genome sequencing.</title>
        <authorList>
            <person name="Huff M."/>
            <person name="Hulse-Kemp A."/>
            <person name="Scheffler B."/>
            <person name="Youngblood R."/>
            <person name="Simpson S."/>
            <person name="Babiker E."/>
            <person name="Staton M."/>
        </authorList>
    </citation>
    <scope>NUCLEOTIDE SEQUENCE [LARGE SCALE GENOMIC DNA]</scope>
    <source>
        <tissue evidence="4">Leaf</tissue>
    </source>
</reference>
<dbReference type="InterPro" id="IPR042197">
    <property type="entry name" value="Apaf_helical"/>
</dbReference>
<dbReference type="PRINTS" id="PR00364">
    <property type="entry name" value="DISEASERSIST"/>
</dbReference>
<dbReference type="Gene3D" id="1.10.10.10">
    <property type="entry name" value="Winged helix-like DNA-binding domain superfamily/Winged helix DNA-binding domain"/>
    <property type="match status" value="1"/>
</dbReference>
<keyword evidence="2" id="KW-1133">Transmembrane helix</keyword>
<keyword evidence="5" id="KW-1185">Reference proteome</keyword>
<feature type="transmembrane region" description="Helical" evidence="2">
    <location>
        <begin position="476"/>
        <end position="497"/>
    </location>
</feature>
<keyword evidence="2" id="KW-0812">Transmembrane</keyword>
<dbReference type="Gene3D" id="3.40.50.300">
    <property type="entry name" value="P-loop containing nucleotide triphosphate hydrolases"/>
    <property type="match status" value="2"/>
</dbReference>
<evidence type="ECO:0000256" key="2">
    <source>
        <dbReference type="SAM" id="Phobius"/>
    </source>
</evidence>
<dbReference type="InterPro" id="IPR002182">
    <property type="entry name" value="NB-ARC"/>
</dbReference>
<name>A0AA38ZBL3_VITRO</name>
<proteinExistence type="predicted"/>
<accession>A0AA38ZBL3</accession>
<dbReference type="InterPro" id="IPR036388">
    <property type="entry name" value="WH-like_DNA-bd_sf"/>
</dbReference>
<evidence type="ECO:0000313" key="5">
    <source>
        <dbReference type="Proteomes" id="UP001168098"/>
    </source>
</evidence>
<dbReference type="GO" id="GO:0043531">
    <property type="term" value="F:ADP binding"/>
    <property type="evidence" value="ECO:0007669"/>
    <property type="project" value="InterPro"/>
</dbReference>
<feature type="domain" description="NB-ARC" evidence="3">
    <location>
        <begin position="228"/>
        <end position="316"/>
    </location>
</feature>
<dbReference type="Pfam" id="PF00931">
    <property type="entry name" value="NB-ARC"/>
    <property type="match status" value="1"/>
</dbReference>
<evidence type="ECO:0000256" key="1">
    <source>
        <dbReference type="ARBA" id="ARBA00022737"/>
    </source>
</evidence>
<dbReference type="PANTHER" id="PTHR23155:SF1221">
    <property type="entry name" value="OS11G0481150 PROTEIN"/>
    <property type="match status" value="1"/>
</dbReference>
<dbReference type="InterPro" id="IPR044974">
    <property type="entry name" value="Disease_R_plants"/>
</dbReference>
<dbReference type="Gene3D" id="1.10.8.430">
    <property type="entry name" value="Helical domain of apoptotic protease-activating factors"/>
    <property type="match status" value="1"/>
</dbReference>
<comment type="caution">
    <text evidence="4">The sequence shown here is derived from an EMBL/GenBank/DDBJ whole genome shotgun (WGS) entry which is preliminary data.</text>
</comment>
<keyword evidence="2" id="KW-0472">Membrane</keyword>
<evidence type="ECO:0000313" key="4">
    <source>
        <dbReference type="EMBL" id="KAJ9685439.1"/>
    </source>
</evidence>
<dbReference type="EMBL" id="JARBHA010000013">
    <property type="protein sequence ID" value="KAJ9685439.1"/>
    <property type="molecule type" value="Genomic_DNA"/>
</dbReference>
<dbReference type="Proteomes" id="UP001168098">
    <property type="component" value="Unassembled WGS sequence"/>
</dbReference>
<protein>
    <recommendedName>
        <fullName evidence="3">NB-ARC domain-containing protein</fullName>
    </recommendedName>
</protein>
<gene>
    <name evidence="4" type="ORF">PVL29_017468</name>
</gene>
<sequence length="505" mass="56617">MAFVGEAILTAFIETLFDKLASSELLQFARQEQVLADIKKWERTLLKIHALDNLRVLAYDVEGILDDFATEALGRKLMAETQASTSKVRRLIPSCCTSFTLSAVKFNVKMRSKIEDTTSRLQDISAQKNDIHLAEDIGAGRSTTTREILLTTCLVDASRVYGRETDKEAILDLLLHDHEPSADEVRVIPIIGMGGVGKTTLASLPTTMTKWRGNQGNSSVYCSDISDANDLNQLQVKLKEKLSGKKKFLLVLDDVWNQNCDKWDVLYTPMRTGAQDSRVIVTTCNQGVVSAIGASSAYPLEELSNGDCLSLFAQQALGTRNFDTHPHLRVIGEEIVKKCKGLPSAAKALGGMLPTKLNHDAWEDILKSKIWDLPEENNTILLALKLSYHHLPSHLKRCFVYCSIFPKDYQFKVDELVLPWMREGFERSRHSSFIRQTYVVAGKFEAFGKVKNFRTLIALPINIQGYMEKGYIFMKVLHGLLMGMGCLWVLSLVGLYISELPGFNW</sequence>
<dbReference type="InterPro" id="IPR027417">
    <property type="entry name" value="P-loop_NTPase"/>
</dbReference>
<organism evidence="4 5">
    <name type="scientific">Vitis rotundifolia</name>
    <name type="common">Muscadine grape</name>
    <dbReference type="NCBI Taxonomy" id="103349"/>
    <lineage>
        <taxon>Eukaryota</taxon>
        <taxon>Viridiplantae</taxon>
        <taxon>Streptophyta</taxon>
        <taxon>Embryophyta</taxon>
        <taxon>Tracheophyta</taxon>
        <taxon>Spermatophyta</taxon>
        <taxon>Magnoliopsida</taxon>
        <taxon>eudicotyledons</taxon>
        <taxon>Gunneridae</taxon>
        <taxon>Pentapetalae</taxon>
        <taxon>rosids</taxon>
        <taxon>Vitales</taxon>
        <taxon>Vitaceae</taxon>
        <taxon>Viteae</taxon>
        <taxon>Vitis</taxon>
    </lineage>
</organism>
<keyword evidence="1" id="KW-0677">Repeat</keyword>
<evidence type="ECO:0000259" key="3">
    <source>
        <dbReference type="Pfam" id="PF00931"/>
    </source>
</evidence>
<dbReference type="GO" id="GO:0098542">
    <property type="term" value="P:defense response to other organism"/>
    <property type="evidence" value="ECO:0007669"/>
    <property type="project" value="TreeGrafter"/>
</dbReference>
<dbReference type="PANTHER" id="PTHR23155">
    <property type="entry name" value="DISEASE RESISTANCE PROTEIN RP"/>
    <property type="match status" value="1"/>
</dbReference>